<dbReference type="EMBL" id="JAHESC010000049">
    <property type="protein sequence ID" value="MBT1689833.1"/>
    <property type="molecule type" value="Genomic_DNA"/>
</dbReference>
<evidence type="ECO:0000313" key="1">
    <source>
        <dbReference type="EMBL" id="MBT1689833.1"/>
    </source>
</evidence>
<dbReference type="Proteomes" id="UP001319180">
    <property type="component" value="Unassembled WGS sequence"/>
</dbReference>
<accession>A0AAP2DDN2</accession>
<gene>
    <name evidence="1" type="ORF">KK078_24945</name>
</gene>
<proteinExistence type="predicted"/>
<name>A0AAP2DDN2_9BACT</name>
<evidence type="ECO:0000313" key="2">
    <source>
        <dbReference type="Proteomes" id="UP001319180"/>
    </source>
</evidence>
<reference evidence="1 2" key="1">
    <citation type="submission" date="2021-05" db="EMBL/GenBank/DDBJ databases">
        <title>A Polyphasic approach of four new species of the genus Ohtaekwangia: Ohtaekwangia histidinii sp. nov., Ohtaekwangia cretensis sp. nov., Ohtaekwangia indiensis sp. nov., Ohtaekwangia reichenbachii sp. nov. from diverse environment.</title>
        <authorList>
            <person name="Octaviana S."/>
        </authorList>
    </citation>
    <scope>NUCLEOTIDE SEQUENCE [LARGE SCALE GENOMIC DNA]</scope>
    <source>
        <strain evidence="1 2">PWU37</strain>
    </source>
</reference>
<organism evidence="1 2">
    <name type="scientific">Dawidia soli</name>
    <dbReference type="NCBI Taxonomy" id="2782352"/>
    <lineage>
        <taxon>Bacteria</taxon>
        <taxon>Pseudomonadati</taxon>
        <taxon>Bacteroidota</taxon>
        <taxon>Cytophagia</taxon>
        <taxon>Cytophagales</taxon>
        <taxon>Chryseotaleaceae</taxon>
        <taxon>Dawidia</taxon>
    </lineage>
</organism>
<comment type="caution">
    <text evidence="1">The sequence shown here is derived from an EMBL/GenBank/DDBJ whole genome shotgun (WGS) entry which is preliminary data.</text>
</comment>
<dbReference type="AlphaFoldDB" id="A0AAP2DDN2"/>
<sequence length="140" mass="16198">MFTSCQKGDDLPAKLRAAILKINAREDVGDVNNIYLIIPTTGCDKCISEATKFFFEDIKRKDSRTRFVFTEISSMKIFRLQMGFPKKMEDDRILLDENNEMYRSGVRTIYPLIFIPSEDGVITIDMNNYQSLLKLGMLHK</sequence>
<protein>
    <submittedName>
        <fullName evidence="1">Uncharacterized protein</fullName>
    </submittedName>
</protein>
<keyword evidence="2" id="KW-1185">Reference proteome</keyword>
<dbReference type="RefSeq" id="WP_254093056.1">
    <property type="nucleotide sequence ID" value="NZ_JAHESC010000049.1"/>
</dbReference>